<feature type="binding site" evidence="9">
    <location>
        <position position="274"/>
    </location>
    <ligand>
        <name>Mg(2+)</name>
        <dbReference type="ChEBI" id="CHEBI:18420"/>
    </ligand>
</feature>
<evidence type="ECO:0000256" key="4">
    <source>
        <dbReference type="ARBA" id="ARBA00023002"/>
    </source>
</evidence>
<dbReference type="GO" id="GO:0000287">
    <property type="term" value="F:magnesium ion binding"/>
    <property type="evidence" value="ECO:0007669"/>
    <property type="project" value="UniProtKB-ARBA"/>
</dbReference>
<comment type="catalytic activity">
    <reaction evidence="7 8">
        <text>N(6)-[(R)-lipoyl]-L-lysyl-[protein] + pyruvate + H(+) = N(6)-[(R)-S(8)-acetyldihydrolipoyl]-L-lysyl-[protein] + CO2</text>
        <dbReference type="Rhea" id="RHEA:19189"/>
        <dbReference type="Rhea" id="RHEA-COMP:10474"/>
        <dbReference type="Rhea" id="RHEA-COMP:10478"/>
        <dbReference type="ChEBI" id="CHEBI:15361"/>
        <dbReference type="ChEBI" id="CHEBI:15378"/>
        <dbReference type="ChEBI" id="CHEBI:16526"/>
        <dbReference type="ChEBI" id="CHEBI:83099"/>
        <dbReference type="ChEBI" id="CHEBI:83111"/>
        <dbReference type="EC" id="1.2.4.1"/>
    </reaction>
</comment>
<reference evidence="14 15" key="1">
    <citation type="submission" date="2018-03" db="EMBL/GenBank/DDBJ databases">
        <title>Bioinformatic expansion and discovery of thiopeptide antibiotics.</title>
        <authorList>
            <person name="Schwalen C.J."/>
            <person name="Hudson G.A."/>
            <person name="Mitchell D.A."/>
        </authorList>
    </citation>
    <scope>NUCLEOTIDE SEQUENCE [LARGE SCALE GENOMIC DNA]</scope>
    <source>
        <strain evidence="14 15">NRRL 8041</strain>
    </source>
</reference>
<dbReference type="InterPro" id="IPR055152">
    <property type="entry name" value="Transketolase-like_C_2"/>
</dbReference>
<dbReference type="CDD" id="cd02017">
    <property type="entry name" value="TPP_E1_EcPDC_like"/>
    <property type="match status" value="1"/>
</dbReference>
<dbReference type="NCBIfam" id="TIGR00759">
    <property type="entry name" value="aceE"/>
    <property type="match status" value="1"/>
</dbReference>
<feature type="binding site" evidence="9">
    <location>
        <position position="276"/>
    </location>
    <ligand>
        <name>Mg(2+)</name>
        <dbReference type="ChEBI" id="CHEBI:18420"/>
    </ligand>
</feature>
<dbReference type="InterPro" id="IPR005474">
    <property type="entry name" value="Transketolase_N"/>
</dbReference>
<feature type="domain" description="Pyruvate dehydrogenase E1 component middle" evidence="12">
    <location>
        <begin position="497"/>
        <end position="713"/>
    </location>
</feature>
<evidence type="ECO:0000313" key="14">
    <source>
        <dbReference type="EMBL" id="PYC67221.1"/>
    </source>
</evidence>
<evidence type="ECO:0000259" key="13">
    <source>
        <dbReference type="Pfam" id="PF22613"/>
    </source>
</evidence>
<comment type="cofactor">
    <cofactor evidence="9">
        <name>Mg(2+)</name>
        <dbReference type="ChEBI" id="CHEBI:18420"/>
    </cofactor>
</comment>
<comment type="function">
    <text evidence="8">Component of the pyruvate dehydrogenase (PDH) complex, that catalyzes the overall conversion of pyruvate to acetyl-CoA and CO(2).</text>
</comment>
<evidence type="ECO:0000256" key="10">
    <source>
        <dbReference type="SAM" id="MobiDB-lite"/>
    </source>
</evidence>
<dbReference type="Proteomes" id="UP000248333">
    <property type="component" value="Unassembled WGS sequence"/>
</dbReference>
<feature type="region of interest" description="Disordered" evidence="10">
    <location>
        <begin position="1"/>
        <end position="24"/>
    </location>
</feature>
<dbReference type="EMBL" id="PYBV01000028">
    <property type="protein sequence ID" value="PYC67221.1"/>
    <property type="molecule type" value="Genomic_DNA"/>
</dbReference>
<keyword evidence="9" id="KW-0479">Metal-binding</keyword>
<evidence type="ECO:0000256" key="8">
    <source>
        <dbReference type="PIRNR" id="PIRNR000156"/>
    </source>
</evidence>
<dbReference type="GO" id="GO:0004739">
    <property type="term" value="F:pyruvate dehydrogenase (acetyl-transferring) activity"/>
    <property type="evidence" value="ECO:0007669"/>
    <property type="project" value="UniProtKB-EC"/>
</dbReference>
<keyword evidence="15" id="KW-1185">Reference proteome</keyword>
<gene>
    <name evidence="14" type="primary">aceE</name>
    <name evidence="14" type="ORF">C7C45_22405</name>
</gene>
<sequence length="912" mass="101629">MATERKRPVISDGLPSQLPDIDPEETSEWVESLDGVIDDRGAKRARYVMLRLLERARERQVGVPPLTTTDYINTIPSEREPWFPGDEHVERRIRAYVRWNAAMLVHRAQRPEIGVGGHISTFASSASLYEVGFNHFFRGKNHPGGGDHIFYQGHASPGMYARAFLEGRLSEHQLDGFRQELSHPGGGLPSYPHPRLMPDFWEFPTVSMGLGGLNAIYQARFNRYLQHRGIKDTSQQHVWAFLGDGEMDEPETLGAIGVAAREELDNLTFVINCNLQRLDGPVRGNGKVMQELESFFRGAGWNVIKVVWGREWDPLLAADTDGALVNLMNTTTDGDYQTYKAESGAYVREHFFGRDARTRKMVDPLSDDEIWNLKRGGHDYRKLYAAYKAATEHTGQPTVILAKTIKGWTLGSHFEGRNATHQMKKLTLEDLKTFRDRLYLDIPDSALEDNPYLPPYYHPGEKSEEIAYLKERREQLGGYLPSRRTSTKRLAIPGPERFADVKRGSGKQKVATTMAFVRLLKDIMKDKEFGKRWVPIIPDEARTFGLDSIFPTAKIYSPHGQRYTSVDRELFLSYKESTTGQILHEGINEAGSVASFTAAGSAYATHDEPMIPMYIFYSMFGFQRTADGLWAAADQMARGFLLGATAGRTTLNGEGLQHEDGHSMLIAATNPAVVAYDPAFSFEIAHIMEHGLHRMYGDAQENVFYYLTVYNEPILQPAEPAGVDVEGLLKGIYRYSPAPQVDGPKANVLASGTGMQWALKAQQLLAQDWGVAADVWSVTSWTELRRDAVEAEEFNLLNPGAEAKVPYIQQKLADADGPKVAVSDWMRAVPDLIARWVPGDYTSLGTDGFGMSDTRHALRRHFHVDAESIVVATLRQLARSGAVAATVPAEAAKKYAIDDVNAAPVGETGGDS</sequence>
<feature type="domain" description="Transketolase N-terminal" evidence="11">
    <location>
        <begin position="148"/>
        <end position="311"/>
    </location>
</feature>
<evidence type="ECO:0000259" key="12">
    <source>
        <dbReference type="Pfam" id="PF17831"/>
    </source>
</evidence>
<dbReference type="InterPro" id="IPR004660">
    <property type="entry name" value="PDH_E1"/>
</dbReference>
<name>A0A318NIR9_9ACTN</name>
<dbReference type="Pfam" id="PF17831">
    <property type="entry name" value="PDH_E1_M"/>
    <property type="match status" value="1"/>
</dbReference>
<dbReference type="InterPro" id="IPR029061">
    <property type="entry name" value="THDP-binding"/>
</dbReference>
<evidence type="ECO:0000259" key="11">
    <source>
        <dbReference type="Pfam" id="PF00456"/>
    </source>
</evidence>
<dbReference type="RefSeq" id="WP_110565651.1">
    <property type="nucleotide sequence ID" value="NZ_PYBV01000028.1"/>
</dbReference>
<evidence type="ECO:0000256" key="7">
    <source>
        <dbReference type="ARBA" id="ARBA00051231"/>
    </source>
</evidence>
<comment type="caution">
    <text evidence="14">The sequence shown here is derived from an EMBL/GenBank/DDBJ whole genome shotgun (WGS) entry which is preliminary data.</text>
</comment>
<dbReference type="Pfam" id="PF00456">
    <property type="entry name" value="Transketolase_N"/>
    <property type="match status" value="1"/>
</dbReference>
<evidence type="ECO:0000313" key="15">
    <source>
        <dbReference type="Proteomes" id="UP000248333"/>
    </source>
</evidence>
<evidence type="ECO:0000256" key="2">
    <source>
        <dbReference type="ARBA" id="ARBA00012281"/>
    </source>
</evidence>
<protein>
    <recommendedName>
        <fullName evidence="3 8">Pyruvate dehydrogenase E1 component</fullName>
        <ecNumber evidence="2 8">1.2.4.1</ecNumber>
    </recommendedName>
</protein>
<dbReference type="OrthoDB" id="9759664at2"/>
<keyword evidence="4 8" id="KW-0560">Oxidoreductase</keyword>
<dbReference type="SUPFAM" id="SSF52518">
    <property type="entry name" value="Thiamin diphosphate-binding fold (THDP-binding)"/>
    <property type="match status" value="2"/>
</dbReference>
<proteinExistence type="predicted"/>
<dbReference type="Pfam" id="PF22613">
    <property type="entry name" value="Transketolase_C_1"/>
    <property type="match status" value="1"/>
</dbReference>
<evidence type="ECO:0000256" key="3">
    <source>
        <dbReference type="ARBA" id="ARBA00017172"/>
    </source>
</evidence>
<dbReference type="FunFam" id="3.40.50.970:FF:000011">
    <property type="entry name" value="Pyruvate dehydrogenase E1 component"/>
    <property type="match status" value="1"/>
</dbReference>
<evidence type="ECO:0000256" key="6">
    <source>
        <dbReference type="ARBA" id="ARBA00023317"/>
    </source>
</evidence>
<keyword evidence="5 8" id="KW-0786">Thiamine pyrophosphate</keyword>
<dbReference type="SUPFAM" id="SSF52922">
    <property type="entry name" value="TK C-terminal domain-like"/>
    <property type="match status" value="1"/>
</dbReference>
<keyword evidence="9" id="KW-0460">Magnesium</keyword>
<dbReference type="PANTHER" id="PTHR43825">
    <property type="entry name" value="PYRUVATE DEHYDROGENASE E1 COMPONENT"/>
    <property type="match status" value="1"/>
</dbReference>
<dbReference type="PIRSF" id="PIRSF000156">
    <property type="entry name" value="Pyruvate_dh_E1"/>
    <property type="match status" value="1"/>
</dbReference>
<keyword evidence="6 8" id="KW-0670">Pyruvate</keyword>
<feature type="domain" description="Transketolase-like C-terminal" evidence="13">
    <location>
        <begin position="731"/>
        <end position="865"/>
    </location>
</feature>
<evidence type="ECO:0000256" key="9">
    <source>
        <dbReference type="PIRSR" id="PIRSR000156-1"/>
    </source>
</evidence>
<comment type="cofactor">
    <cofactor evidence="1 8">
        <name>thiamine diphosphate</name>
        <dbReference type="ChEBI" id="CHEBI:58937"/>
    </cofactor>
</comment>
<dbReference type="Gene3D" id="3.40.50.920">
    <property type="match status" value="1"/>
</dbReference>
<evidence type="ECO:0000256" key="5">
    <source>
        <dbReference type="ARBA" id="ARBA00023052"/>
    </source>
</evidence>
<evidence type="ECO:0000256" key="1">
    <source>
        <dbReference type="ARBA" id="ARBA00001964"/>
    </source>
</evidence>
<dbReference type="InterPro" id="IPR051157">
    <property type="entry name" value="PDH/Transketolase"/>
</dbReference>
<accession>A0A318NIR9</accession>
<feature type="binding site" evidence="9">
    <location>
        <position position="244"/>
    </location>
    <ligand>
        <name>Mg(2+)</name>
        <dbReference type="ChEBI" id="CHEBI:18420"/>
    </ligand>
</feature>
<organism evidence="14 15">
    <name type="scientific">Micromonospora arborensis</name>
    <dbReference type="NCBI Taxonomy" id="2116518"/>
    <lineage>
        <taxon>Bacteria</taxon>
        <taxon>Bacillati</taxon>
        <taxon>Actinomycetota</taxon>
        <taxon>Actinomycetes</taxon>
        <taxon>Micromonosporales</taxon>
        <taxon>Micromonosporaceae</taxon>
        <taxon>Micromonospora</taxon>
    </lineage>
</organism>
<dbReference type="InterPro" id="IPR009014">
    <property type="entry name" value="Transketo_C/PFOR_II"/>
</dbReference>
<dbReference type="Gene3D" id="3.40.50.970">
    <property type="match status" value="2"/>
</dbReference>
<dbReference type="AlphaFoldDB" id="A0A318NIR9"/>
<dbReference type="EC" id="1.2.4.1" evidence="2 8"/>
<dbReference type="PANTHER" id="PTHR43825:SF3">
    <property type="entry name" value="PYRUVATE DEHYDROGENASE E1 COMPONENT"/>
    <property type="match status" value="1"/>
</dbReference>
<dbReference type="InterPro" id="IPR041621">
    <property type="entry name" value="PDH_E1_M"/>
</dbReference>
<dbReference type="InterPro" id="IPR035807">
    <property type="entry name" value="PDC_E1_N"/>
</dbReference>